<dbReference type="Proteomes" id="UP000324222">
    <property type="component" value="Unassembled WGS sequence"/>
</dbReference>
<dbReference type="AlphaFoldDB" id="A0A5B7IQD4"/>
<proteinExistence type="predicted"/>
<keyword evidence="2" id="KW-1185">Reference proteome</keyword>
<reference evidence="1 2" key="1">
    <citation type="submission" date="2019-05" db="EMBL/GenBank/DDBJ databases">
        <title>Another draft genome of Portunus trituberculatus and its Hox gene families provides insights of decapod evolution.</title>
        <authorList>
            <person name="Jeong J.-H."/>
            <person name="Song I."/>
            <person name="Kim S."/>
            <person name="Choi T."/>
            <person name="Kim D."/>
            <person name="Ryu S."/>
            <person name="Kim W."/>
        </authorList>
    </citation>
    <scope>NUCLEOTIDE SEQUENCE [LARGE SCALE GENOMIC DNA]</scope>
    <source>
        <tissue evidence="1">Muscle</tissue>
    </source>
</reference>
<accession>A0A5B7IQD4</accession>
<organism evidence="1 2">
    <name type="scientific">Portunus trituberculatus</name>
    <name type="common">Swimming crab</name>
    <name type="synonym">Neptunus trituberculatus</name>
    <dbReference type="NCBI Taxonomy" id="210409"/>
    <lineage>
        <taxon>Eukaryota</taxon>
        <taxon>Metazoa</taxon>
        <taxon>Ecdysozoa</taxon>
        <taxon>Arthropoda</taxon>
        <taxon>Crustacea</taxon>
        <taxon>Multicrustacea</taxon>
        <taxon>Malacostraca</taxon>
        <taxon>Eumalacostraca</taxon>
        <taxon>Eucarida</taxon>
        <taxon>Decapoda</taxon>
        <taxon>Pleocyemata</taxon>
        <taxon>Brachyura</taxon>
        <taxon>Eubrachyura</taxon>
        <taxon>Portunoidea</taxon>
        <taxon>Portunidae</taxon>
        <taxon>Portuninae</taxon>
        <taxon>Portunus</taxon>
    </lineage>
</organism>
<evidence type="ECO:0000313" key="2">
    <source>
        <dbReference type="Proteomes" id="UP000324222"/>
    </source>
</evidence>
<name>A0A5B7IQD4_PORTR</name>
<dbReference type="EMBL" id="VSRR010072617">
    <property type="protein sequence ID" value="MPC86830.1"/>
    <property type="molecule type" value="Genomic_DNA"/>
</dbReference>
<gene>
    <name evidence="1" type="ORF">E2C01_081666</name>
</gene>
<evidence type="ECO:0000313" key="1">
    <source>
        <dbReference type="EMBL" id="MPC86830.1"/>
    </source>
</evidence>
<protein>
    <submittedName>
        <fullName evidence="1">Uncharacterized protein</fullName>
    </submittedName>
</protein>
<sequence>MNTPTVKEHVRKQRLFRRCHHPDPSTRRGLPPGRVRRCLPMIFQAPLKGSRAYLAAWDQLLQGKPDDPGVTIETL</sequence>
<comment type="caution">
    <text evidence="1">The sequence shown here is derived from an EMBL/GenBank/DDBJ whole genome shotgun (WGS) entry which is preliminary data.</text>
</comment>